<gene>
    <name evidence="1" type="ORF">FAZ69_29600</name>
</gene>
<name>A0A4U1HKQ8_9BURK</name>
<protein>
    <submittedName>
        <fullName evidence="1">Uncharacterized protein</fullName>
    </submittedName>
</protein>
<comment type="caution">
    <text evidence="1">The sequence shown here is derived from an EMBL/GenBank/DDBJ whole genome shotgun (WGS) entry which is preliminary data.</text>
</comment>
<dbReference type="EMBL" id="SWJE01000021">
    <property type="protein sequence ID" value="TKC80207.1"/>
    <property type="molecule type" value="Genomic_DNA"/>
</dbReference>
<sequence length="140" mass="15490">MMIGKYLSGAILTGCLGIGLIPFAYADGSVSFTADITPMMKARPFFERFITQSFTVADTGWGTRIDSPTMPHMGGARMGPYRFNAIWHSQKGDIPVTLIIDTNIKFFDANHREITGSDLRKATSIKETLDSIEIEPPRDN</sequence>
<reference evidence="1 2" key="1">
    <citation type="submission" date="2019-04" db="EMBL/GenBank/DDBJ databases">
        <title>Trinickia sp. 7GSK02, isolated from subtropical forest soil.</title>
        <authorList>
            <person name="Gao Z.-H."/>
            <person name="Qiu L.-H."/>
        </authorList>
    </citation>
    <scope>NUCLEOTIDE SEQUENCE [LARGE SCALE GENOMIC DNA]</scope>
    <source>
        <strain evidence="1 2">7GSK02</strain>
    </source>
</reference>
<dbReference type="Proteomes" id="UP000305539">
    <property type="component" value="Unassembled WGS sequence"/>
</dbReference>
<evidence type="ECO:0000313" key="1">
    <source>
        <dbReference type="EMBL" id="TKC80207.1"/>
    </source>
</evidence>
<dbReference type="AlphaFoldDB" id="A0A4U1HKQ8"/>
<evidence type="ECO:0000313" key="2">
    <source>
        <dbReference type="Proteomes" id="UP000305539"/>
    </source>
</evidence>
<keyword evidence="2" id="KW-1185">Reference proteome</keyword>
<dbReference type="RefSeq" id="WP_136898643.1">
    <property type="nucleotide sequence ID" value="NZ_SWJE01000021.1"/>
</dbReference>
<proteinExistence type="predicted"/>
<organism evidence="1 2">
    <name type="scientific">Trinickia terrae</name>
    <dbReference type="NCBI Taxonomy" id="2571161"/>
    <lineage>
        <taxon>Bacteria</taxon>
        <taxon>Pseudomonadati</taxon>
        <taxon>Pseudomonadota</taxon>
        <taxon>Betaproteobacteria</taxon>
        <taxon>Burkholderiales</taxon>
        <taxon>Burkholderiaceae</taxon>
        <taxon>Trinickia</taxon>
    </lineage>
</organism>
<dbReference type="OrthoDB" id="8852666at2"/>
<accession>A0A4U1HKQ8</accession>